<organism evidence="1 2">
    <name type="scientific">Candidatus Roizmanbacteria bacterium RIFCSPLOWO2_01_FULL_38_12</name>
    <dbReference type="NCBI Taxonomy" id="1802061"/>
    <lineage>
        <taxon>Bacteria</taxon>
        <taxon>Candidatus Roizmaniibacteriota</taxon>
    </lineage>
</organism>
<comment type="caution">
    <text evidence="1">The sequence shown here is derived from an EMBL/GenBank/DDBJ whole genome shotgun (WGS) entry which is preliminary data.</text>
</comment>
<dbReference type="STRING" id="1802061.A3A93_01975"/>
<sequence length="72" mass="8248">MNAITIQDLKTRGSKAIPTETTFLIVHSKVKSAIVPIDEYNMLLDALEELEDIRDIEARKDEKSIPFEEVFK</sequence>
<dbReference type="EMBL" id="MGAL01000018">
    <property type="protein sequence ID" value="OGK48220.1"/>
    <property type="molecule type" value="Genomic_DNA"/>
</dbReference>
<evidence type="ECO:0000313" key="1">
    <source>
        <dbReference type="EMBL" id="OGK48220.1"/>
    </source>
</evidence>
<proteinExistence type="predicted"/>
<evidence type="ECO:0008006" key="3">
    <source>
        <dbReference type="Google" id="ProtNLM"/>
    </source>
</evidence>
<name>A0A1F7IXW8_9BACT</name>
<dbReference type="AlphaFoldDB" id="A0A1F7IXW8"/>
<accession>A0A1F7IXW8</accession>
<reference evidence="1 2" key="1">
    <citation type="journal article" date="2016" name="Nat. Commun.">
        <title>Thousands of microbial genomes shed light on interconnected biogeochemical processes in an aquifer system.</title>
        <authorList>
            <person name="Anantharaman K."/>
            <person name="Brown C.T."/>
            <person name="Hug L.A."/>
            <person name="Sharon I."/>
            <person name="Castelle C.J."/>
            <person name="Probst A.J."/>
            <person name="Thomas B.C."/>
            <person name="Singh A."/>
            <person name="Wilkins M.J."/>
            <person name="Karaoz U."/>
            <person name="Brodie E.L."/>
            <person name="Williams K.H."/>
            <person name="Hubbard S.S."/>
            <person name="Banfield J.F."/>
        </authorList>
    </citation>
    <scope>NUCLEOTIDE SEQUENCE [LARGE SCALE GENOMIC DNA]</scope>
</reference>
<evidence type="ECO:0000313" key="2">
    <source>
        <dbReference type="Proteomes" id="UP000177141"/>
    </source>
</evidence>
<dbReference type="Proteomes" id="UP000177141">
    <property type="component" value="Unassembled WGS sequence"/>
</dbReference>
<gene>
    <name evidence="1" type="ORF">A3A93_01975</name>
</gene>
<protein>
    <recommendedName>
        <fullName evidence="3">Antitoxin</fullName>
    </recommendedName>
</protein>